<evidence type="ECO:0000313" key="3">
    <source>
        <dbReference type="RefSeq" id="XP_034244143.1"/>
    </source>
</evidence>
<dbReference type="SUPFAM" id="SSF81383">
    <property type="entry name" value="F-box domain"/>
    <property type="match status" value="1"/>
</dbReference>
<dbReference type="CDD" id="cd09917">
    <property type="entry name" value="F-box_SF"/>
    <property type="match status" value="1"/>
</dbReference>
<evidence type="ECO:0000313" key="7">
    <source>
        <dbReference type="RefSeq" id="XP_034244148.1"/>
    </source>
</evidence>
<dbReference type="RefSeq" id="XP_034244148.1">
    <property type="nucleotide sequence ID" value="XM_034388257.1"/>
</dbReference>
<sequence>MLTRRRARLQGAALGEEQRPPPVAAAPIASLSDLSLELVFSFLDIPDLVRASQVCTRWRDLCSSKRLWSSRRLNWWRWPLRAEEERALRAVRLLRRTQGVVRYEKVILTLGSCFSVSFSEDAGTLMLSTPSSLMALLSLRHLVKDHVKTLVLEEKLSLFTAFEALAVWETIASKTFITWLSITLCRASPLHGVVFDWPARGSLTTLWFSVRDHAPFATLCRPIRSLLQVHRDQLARVDIRSKDQQGLLDFLPPRLRTLQAVILPSLIQVLKPLKFLGTLFLRAPRGEEEECLRVLEKIFLLRNLWELCQLEILFQRGTCSVHDSWEVLANIPGRFLRYVTLRGVCCSLSDPGDGPGALKDLLTSLPVVQTLKLDVEPATFPLHALLPRSTDGRSAEPLARLPDSLRLLTLGDADVPGRLCDSRWLQQLRRVMDDAQKLHVILQGPCLPAKGGGGAPGRGRLCNAVILPHSTNHSCQECPAKVKGSHRVYIGELCDK</sequence>
<evidence type="ECO:0000259" key="1">
    <source>
        <dbReference type="PROSITE" id="PS50181"/>
    </source>
</evidence>
<dbReference type="RefSeq" id="XP_034244143.1">
    <property type="nucleotide sequence ID" value="XM_034388252.1"/>
</dbReference>
<keyword evidence="2" id="KW-1185">Reference proteome</keyword>
<dbReference type="PROSITE" id="PS50181">
    <property type="entry name" value="FBOX"/>
    <property type="match status" value="1"/>
</dbReference>
<dbReference type="Pfam" id="PF12937">
    <property type="entry name" value="F-box-like"/>
    <property type="match status" value="1"/>
</dbReference>
<dbReference type="GeneID" id="117646913"/>
<evidence type="ECO:0000313" key="2">
    <source>
        <dbReference type="Proteomes" id="UP000515158"/>
    </source>
</evidence>
<dbReference type="Gene3D" id="1.20.1280.50">
    <property type="match status" value="1"/>
</dbReference>
<protein>
    <submittedName>
        <fullName evidence="3 4">Uncharacterized protein LOC117646913 isoform X1</fullName>
    </submittedName>
</protein>
<dbReference type="RefSeq" id="XP_034244147.1">
    <property type="nucleotide sequence ID" value="XM_034388256.1"/>
</dbReference>
<dbReference type="InterPro" id="IPR001810">
    <property type="entry name" value="F-box_dom"/>
</dbReference>
<reference evidence="3 4" key="1">
    <citation type="submission" date="2025-04" db="UniProtKB">
        <authorList>
            <consortium name="RefSeq"/>
        </authorList>
    </citation>
    <scope>IDENTIFICATION</scope>
    <source>
        <tissue evidence="3 4">Total insect</tissue>
    </source>
</reference>
<dbReference type="InterPro" id="IPR036047">
    <property type="entry name" value="F-box-like_dom_sf"/>
</dbReference>
<dbReference type="AlphaFoldDB" id="A0A6P8YVL3"/>
<evidence type="ECO:0000313" key="5">
    <source>
        <dbReference type="RefSeq" id="XP_034244145.1"/>
    </source>
</evidence>
<dbReference type="Proteomes" id="UP000515158">
    <property type="component" value="Unplaced"/>
</dbReference>
<evidence type="ECO:0000313" key="6">
    <source>
        <dbReference type="RefSeq" id="XP_034244147.1"/>
    </source>
</evidence>
<name>A0A6P8YVL3_THRPL</name>
<dbReference type="KEGG" id="tpal:117646913"/>
<dbReference type="RefSeq" id="XP_034244144.1">
    <property type="nucleotide sequence ID" value="XM_034388253.1"/>
</dbReference>
<gene>
    <name evidence="3 4 5 6 7" type="primary">LOC117646913</name>
</gene>
<feature type="domain" description="F-box" evidence="1">
    <location>
        <begin position="25"/>
        <end position="71"/>
    </location>
</feature>
<dbReference type="SMART" id="SM00256">
    <property type="entry name" value="FBOX"/>
    <property type="match status" value="1"/>
</dbReference>
<organism evidence="3">
    <name type="scientific">Thrips palmi</name>
    <name type="common">Melon thrips</name>
    <dbReference type="NCBI Taxonomy" id="161013"/>
    <lineage>
        <taxon>Eukaryota</taxon>
        <taxon>Metazoa</taxon>
        <taxon>Ecdysozoa</taxon>
        <taxon>Arthropoda</taxon>
        <taxon>Hexapoda</taxon>
        <taxon>Insecta</taxon>
        <taxon>Pterygota</taxon>
        <taxon>Neoptera</taxon>
        <taxon>Paraneoptera</taxon>
        <taxon>Thysanoptera</taxon>
        <taxon>Terebrantia</taxon>
        <taxon>Thripoidea</taxon>
        <taxon>Thripidae</taxon>
        <taxon>Thrips</taxon>
    </lineage>
</organism>
<evidence type="ECO:0000313" key="4">
    <source>
        <dbReference type="RefSeq" id="XP_034244144.1"/>
    </source>
</evidence>
<dbReference type="RefSeq" id="XP_034244145.1">
    <property type="nucleotide sequence ID" value="XM_034388254.1"/>
</dbReference>
<accession>A0A6P8YVL3</accession>
<proteinExistence type="predicted"/>